<evidence type="ECO:0000313" key="2">
    <source>
        <dbReference type="Proteomes" id="UP000188268"/>
    </source>
</evidence>
<organism evidence="1 2">
    <name type="scientific">Corchorus capsularis</name>
    <name type="common">Jute</name>
    <dbReference type="NCBI Taxonomy" id="210143"/>
    <lineage>
        <taxon>Eukaryota</taxon>
        <taxon>Viridiplantae</taxon>
        <taxon>Streptophyta</taxon>
        <taxon>Embryophyta</taxon>
        <taxon>Tracheophyta</taxon>
        <taxon>Spermatophyta</taxon>
        <taxon>Magnoliopsida</taxon>
        <taxon>eudicotyledons</taxon>
        <taxon>Gunneridae</taxon>
        <taxon>Pentapetalae</taxon>
        <taxon>rosids</taxon>
        <taxon>malvids</taxon>
        <taxon>Malvales</taxon>
        <taxon>Malvaceae</taxon>
        <taxon>Grewioideae</taxon>
        <taxon>Apeibeae</taxon>
        <taxon>Corchorus</taxon>
    </lineage>
</organism>
<name>A0A1R3JI23_COCAP</name>
<reference evidence="1 2" key="1">
    <citation type="submission" date="2013-09" db="EMBL/GenBank/DDBJ databases">
        <title>Corchorus capsularis genome sequencing.</title>
        <authorList>
            <person name="Alam M."/>
            <person name="Haque M.S."/>
            <person name="Islam M.S."/>
            <person name="Emdad E.M."/>
            <person name="Islam M.M."/>
            <person name="Ahmed B."/>
            <person name="Halim A."/>
            <person name="Hossen Q.M.M."/>
            <person name="Hossain M.Z."/>
            <person name="Ahmed R."/>
            <person name="Khan M.M."/>
            <person name="Islam R."/>
            <person name="Rashid M.M."/>
            <person name="Khan S.A."/>
            <person name="Rahman M.S."/>
            <person name="Alam M."/>
        </authorList>
    </citation>
    <scope>NUCLEOTIDE SEQUENCE [LARGE SCALE GENOMIC DNA]</scope>
    <source>
        <strain evidence="2">cv. CVL-1</strain>
        <tissue evidence="1">Whole seedling</tissue>
    </source>
</reference>
<proteinExistence type="predicted"/>
<comment type="caution">
    <text evidence="1">The sequence shown here is derived from an EMBL/GenBank/DDBJ whole genome shotgun (WGS) entry which is preliminary data.</text>
</comment>
<dbReference type="Proteomes" id="UP000188268">
    <property type="component" value="Unassembled WGS sequence"/>
</dbReference>
<protein>
    <submittedName>
        <fullName evidence="1">Uncharacterized protein</fullName>
    </submittedName>
</protein>
<evidence type="ECO:0000313" key="1">
    <source>
        <dbReference type="EMBL" id="OMO94427.1"/>
    </source>
</evidence>
<sequence length="40" mass="4582">MAIPSTPPQLPDTIQHWLRPESHPKALKLSLFSPKHQTRP</sequence>
<keyword evidence="2" id="KW-1185">Reference proteome</keyword>
<dbReference type="AlphaFoldDB" id="A0A1R3JI23"/>
<dbReference type="EMBL" id="AWWV01007866">
    <property type="protein sequence ID" value="OMO94427.1"/>
    <property type="molecule type" value="Genomic_DNA"/>
</dbReference>
<dbReference type="Gramene" id="OMO94427">
    <property type="protein sequence ID" value="OMO94427"/>
    <property type="gene ID" value="CCACVL1_06010"/>
</dbReference>
<accession>A0A1R3JI23</accession>
<gene>
    <name evidence="1" type="ORF">CCACVL1_06010</name>
</gene>